<evidence type="ECO:0000313" key="3">
    <source>
        <dbReference type="Proteomes" id="UP000887566"/>
    </source>
</evidence>
<dbReference type="PROSITE" id="PS50105">
    <property type="entry name" value="SAM_DOMAIN"/>
    <property type="match status" value="1"/>
</dbReference>
<reference evidence="4" key="1">
    <citation type="submission" date="2022-11" db="UniProtKB">
        <authorList>
            <consortium name="WormBaseParasite"/>
        </authorList>
    </citation>
    <scope>IDENTIFICATION</scope>
</reference>
<dbReference type="InterPro" id="IPR001660">
    <property type="entry name" value="SAM"/>
</dbReference>
<feature type="compositionally biased region" description="Pro residues" evidence="1">
    <location>
        <begin position="59"/>
        <end position="69"/>
    </location>
</feature>
<dbReference type="WBParaSite" id="PSAMB.scaffold3284size18940.g20936.t1">
    <property type="protein sequence ID" value="PSAMB.scaffold3284size18940.g20936.t1"/>
    <property type="gene ID" value="PSAMB.scaffold3284size18940.g20936"/>
</dbReference>
<dbReference type="InterPro" id="IPR013761">
    <property type="entry name" value="SAM/pointed_sf"/>
</dbReference>
<feature type="domain" description="SAM" evidence="2">
    <location>
        <begin position="80"/>
        <end position="144"/>
    </location>
</feature>
<dbReference type="SUPFAM" id="SSF47769">
    <property type="entry name" value="SAM/Pointed domain"/>
    <property type="match status" value="1"/>
</dbReference>
<feature type="region of interest" description="Disordered" evidence="1">
    <location>
        <begin position="53"/>
        <end position="74"/>
    </location>
</feature>
<dbReference type="PANTHER" id="PTHR12247:SF131">
    <property type="entry name" value="LD05287P"/>
    <property type="match status" value="1"/>
</dbReference>
<feature type="region of interest" description="Disordered" evidence="1">
    <location>
        <begin position="1"/>
        <end position="34"/>
    </location>
</feature>
<dbReference type="SMART" id="SM00454">
    <property type="entry name" value="SAM"/>
    <property type="match status" value="1"/>
</dbReference>
<dbReference type="Gene3D" id="1.10.150.50">
    <property type="entry name" value="Transcription Factor, Ets-1"/>
    <property type="match status" value="1"/>
</dbReference>
<dbReference type="CDD" id="cd09509">
    <property type="entry name" value="SAM_Polycomb"/>
    <property type="match status" value="1"/>
</dbReference>
<organism evidence="3 4">
    <name type="scientific">Plectus sambesii</name>
    <dbReference type="NCBI Taxonomy" id="2011161"/>
    <lineage>
        <taxon>Eukaryota</taxon>
        <taxon>Metazoa</taxon>
        <taxon>Ecdysozoa</taxon>
        <taxon>Nematoda</taxon>
        <taxon>Chromadorea</taxon>
        <taxon>Plectida</taxon>
        <taxon>Plectina</taxon>
        <taxon>Plectoidea</taxon>
        <taxon>Plectidae</taxon>
        <taxon>Plectus</taxon>
    </lineage>
</organism>
<dbReference type="GO" id="GO:0005634">
    <property type="term" value="C:nucleus"/>
    <property type="evidence" value="ECO:0007669"/>
    <property type="project" value="TreeGrafter"/>
</dbReference>
<dbReference type="GO" id="GO:0042393">
    <property type="term" value="F:histone binding"/>
    <property type="evidence" value="ECO:0007669"/>
    <property type="project" value="TreeGrafter"/>
</dbReference>
<dbReference type="Pfam" id="PF00536">
    <property type="entry name" value="SAM_1"/>
    <property type="match status" value="1"/>
</dbReference>
<accession>A0A914W836</accession>
<dbReference type="PANTHER" id="PTHR12247">
    <property type="entry name" value="POLYCOMB GROUP PROTEIN"/>
    <property type="match status" value="1"/>
</dbReference>
<dbReference type="AlphaFoldDB" id="A0A914W836"/>
<evidence type="ECO:0000259" key="2">
    <source>
        <dbReference type="PROSITE" id="PS50105"/>
    </source>
</evidence>
<evidence type="ECO:0000313" key="4">
    <source>
        <dbReference type="WBParaSite" id="PSAMB.scaffold3284size18940.g20936.t1"/>
    </source>
</evidence>
<proteinExistence type="predicted"/>
<feature type="compositionally biased region" description="Polar residues" evidence="1">
    <location>
        <begin position="22"/>
        <end position="34"/>
    </location>
</feature>
<protein>
    <submittedName>
        <fullName evidence="4">SAM domain-containing protein</fullName>
    </submittedName>
</protein>
<dbReference type="GO" id="GO:0003682">
    <property type="term" value="F:chromatin binding"/>
    <property type="evidence" value="ECO:0007669"/>
    <property type="project" value="TreeGrafter"/>
</dbReference>
<evidence type="ECO:0000256" key="1">
    <source>
        <dbReference type="SAM" id="MobiDB-lite"/>
    </source>
</evidence>
<name>A0A914W836_9BILA</name>
<dbReference type="InterPro" id="IPR050548">
    <property type="entry name" value="PcG_chromatin_remod_factors"/>
</dbReference>
<sequence length="147" mass="16132">EKAPQYCSRECKRKERKRLRSFETSPDEQSTSYSLPVLTSPTVKIKPIVDPATAAAPPILSPPPPPPPATAVSNKHPTEWTVEEVHNWVMSVNGAQASAEIFKQQEIDGQALMLLNEDHLMRTLGLKLGPAVKLQSALKALKESVGR</sequence>
<keyword evidence="3" id="KW-1185">Reference proteome</keyword>
<feature type="compositionally biased region" description="Basic and acidic residues" evidence="1">
    <location>
        <begin position="1"/>
        <end position="13"/>
    </location>
</feature>
<dbReference type="Proteomes" id="UP000887566">
    <property type="component" value="Unplaced"/>
</dbReference>
<dbReference type="GO" id="GO:0045892">
    <property type="term" value="P:negative regulation of DNA-templated transcription"/>
    <property type="evidence" value="ECO:0007669"/>
    <property type="project" value="TreeGrafter"/>
</dbReference>